<evidence type="ECO:0000256" key="1">
    <source>
        <dbReference type="ARBA" id="ARBA00004123"/>
    </source>
</evidence>
<protein>
    <recommendedName>
        <fullName evidence="2">protein-serine/threonine phosphatase</fullName>
        <ecNumber evidence="2">3.1.3.16</ecNumber>
    </recommendedName>
</protein>
<evidence type="ECO:0000256" key="5">
    <source>
        <dbReference type="ARBA" id="ARBA00047761"/>
    </source>
</evidence>
<feature type="region of interest" description="Disordered" evidence="7">
    <location>
        <begin position="377"/>
        <end position="421"/>
    </location>
</feature>
<dbReference type="Proteomes" id="UP000014680">
    <property type="component" value="Unassembled WGS sequence"/>
</dbReference>
<keyword evidence="3" id="KW-0378">Hydrolase</keyword>
<comment type="catalytic activity">
    <reaction evidence="6">
        <text>O-phospho-L-threonyl-[protein] + H2O = L-threonyl-[protein] + phosphate</text>
        <dbReference type="Rhea" id="RHEA:47004"/>
        <dbReference type="Rhea" id="RHEA-COMP:11060"/>
        <dbReference type="Rhea" id="RHEA-COMP:11605"/>
        <dbReference type="ChEBI" id="CHEBI:15377"/>
        <dbReference type="ChEBI" id="CHEBI:30013"/>
        <dbReference type="ChEBI" id="CHEBI:43474"/>
        <dbReference type="ChEBI" id="CHEBI:61977"/>
        <dbReference type="EC" id="3.1.3.16"/>
    </reaction>
</comment>
<dbReference type="GeneID" id="14882713"/>
<dbReference type="GO" id="GO:0005634">
    <property type="term" value="C:nucleus"/>
    <property type="evidence" value="ECO:0007669"/>
    <property type="project" value="UniProtKB-SubCell"/>
</dbReference>
<dbReference type="PROSITE" id="PS50969">
    <property type="entry name" value="FCP1"/>
    <property type="match status" value="1"/>
</dbReference>
<gene>
    <name evidence="9" type="ORF">EIN_468650</name>
</gene>
<evidence type="ECO:0000259" key="8">
    <source>
        <dbReference type="PROSITE" id="PS50969"/>
    </source>
</evidence>
<feature type="compositionally biased region" description="Acidic residues" evidence="7">
    <location>
        <begin position="398"/>
        <end position="410"/>
    </location>
</feature>
<evidence type="ECO:0000256" key="6">
    <source>
        <dbReference type="ARBA" id="ARBA00048336"/>
    </source>
</evidence>
<dbReference type="EMBL" id="KB207240">
    <property type="protein sequence ID" value="ELP83711.1"/>
    <property type="molecule type" value="Genomic_DNA"/>
</dbReference>
<dbReference type="KEGG" id="eiv:EIN_468650"/>
<reference evidence="9 10" key="1">
    <citation type="submission" date="2012-10" db="EMBL/GenBank/DDBJ databases">
        <authorList>
            <person name="Zafar N."/>
            <person name="Inman J."/>
            <person name="Hall N."/>
            <person name="Lorenzi H."/>
            <person name="Caler E."/>
        </authorList>
    </citation>
    <scope>NUCLEOTIDE SEQUENCE [LARGE SCALE GENOMIC DNA]</scope>
    <source>
        <strain evidence="9 10">IP1</strain>
    </source>
</reference>
<evidence type="ECO:0000256" key="4">
    <source>
        <dbReference type="ARBA" id="ARBA00023242"/>
    </source>
</evidence>
<dbReference type="PANTHER" id="PTHR23081:SF36">
    <property type="entry name" value="RNA POLYMERASE II SUBUNIT A C-TERMINAL DOMAIN PHOSPHATASE"/>
    <property type="match status" value="1"/>
</dbReference>
<keyword evidence="4" id="KW-0539">Nucleus</keyword>
<comment type="subcellular location">
    <subcellularLocation>
        <location evidence="1">Nucleus</location>
    </subcellularLocation>
</comment>
<dbReference type="Pfam" id="PF03031">
    <property type="entry name" value="NIF"/>
    <property type="match status" value="1"/>
</dbReference>
<evidence type="ECO:0000313" key="9">
    <source>
        <dbReference type="EMBL" id="ELP83711.1"/>
    </source>
</evidence>
<dbReference type="Gene3D" id="3.40.50.1000">
    <property type="entry name" value="HAD superfamily/HAD-like"/>
    <property type="match status" value="1"/>
</dbReference>
<dbReference type="AlphaFoldDB" id="A0A0A1TYV4"/>
<evidence type="ECO:0000256" key="3">
    <source>
        <dbReference type="ARBA" id="ARBA00022801"/>
    </source>
</evidence>
<feature type="compositionally biased region" description="Basic and acidic residues" evidence="7">
    <location>
        <begin position="411"/>
        <end position="420"/>
    </location>
</feature>
<feature type="domain" description="FCP1 homology" evidence="8">
    <location>
        <begin position="57"/>
        <end position="252"/>
    </location>
</feature>
<dbReference type="SUPFAM" id="SSF56784">
    <property type="entry name" value="HAD-like"/>
    <property type="match status" value="1"/>
</dbReference>
<dbReference type="SMART" id="SM00577">
    <property type="entry name" value="CPDc"/>
    <property type="match status" value="1"/>
</dbReference>
<evidence type="ECO:0000256" key="2">
    <source>
        <dbReference type="ARBA" id="ARBA00013081"/>
    </source>
</evidence>
<dbReference type="InterPro" id="IPR039189">
    <property type="entry name" value="Fcp1"/>
</dbReference>
<dbReference type="GO" id="GO:0008420">
    <property type="term" value="F:RNA polymerase II CTD heptapeptide repeat phosphatase activity"/>
    <property type="evidence" value="ECO:0007669"/>
    <property type="project" value="InterPro"/>
</dbReference>
<dbReference type="OMA" id="HERWIED"/>
<name>A0A0A1TYV4_ENTIV</name>
<organism evidence="9 10">
    <name type="scientific">Entamoeba invadens IP1</name>
    <dbReference type="NCBI Taxonomy" id="370355"/>
    <lineage>
        <taxon>Eukaryota</taxon>
        <taxon>Amoebozoa</taxon>
        <taxon>Evosea</taxon>
        <taxon>Archamoebae</taxon>
        <taxon>Mastigamoebida</taxon>
        <taxon>Entamoebidae</taxon>
        <taxon>Entamoeba</taxon>
    </lineage>
</organism>
<dbReference type="InterPro" id="IPR023214">
    <property type="entry name" value="HAD_sf"/>
</dbReference>
<feature type="compositionally biased region" description="Basic and acidic residues" evidence="7">
    <location>
        <begin position="377"/>
        <end position="387"/>
    </location>
</feature>
<dbReference type="VEuPathDB" id="AmoebaDB:EIN_468650"/>
<comment type="catalytic activity">
    <reaction evidence="5">
        <text>O-phospho-L-seryl-[protein] + H2O = L-seryl-[protein] + phosphate</text>
        <dbReference type="Rhea" id="RHEA:20629"/>
        <dbReference type="Rhea" id="RHEA-COMP:9863"/>
        <dbReference type="Rhea" id="RHEA-COMP:11604"/>
        <dbReference type="ChEBI" id="CHEBI:15377"/>
        <dbReference type="ChEBI" id="CHEBI:29999"/>
        <dbReference type="ChEBI" id="CHEBI:43474"/>
        <dbReference type="ChEBI" id="CHEBI:83421"/>
        <dbReference type="EC" id="3.1.3.16"/>
    </reaction>
</comment>
<keyword evidence="10" id="KW-1185">Reference proteome</keyword>
<dbReference type="InterPro" id="IPR004274">
    <property type="entry name" value="FCP1_dom"/>
</dbReference>
<evidence type="ECO:0000256" key="7">
    <source>
        <dbReference type="SAM" id="MobiDB-lite"/>
    </source>
</evidence>
<dbReference type="OrthoDB" id="10249888at2759"/>
<evidence type="ECO:0000313" key="10">
    <source>
        <dbReference type="Proteomes" id="UP000014680"/>
    </source>
</evidence>
<dbReference type="InterPro" id="IPR036412">
    <property type="entry name" value="HAD-like_sf"/>
</dbReference>
<dbReference type="PANTHER" id="PTHR23081">
    <property type="entry name" value="RNA POLYMERASE II CTD PHOSPHATASE"/>
    <property type="match status" value="1"/>
</dbReference>
<accession>A0A0A1TYV4</accession>
<dbReference type="EC" id="3.1.3.16" evidence="2"/>
<dbReference type="RefSeq" id="XP_004183057.1">
    <property type="nucleotide sequence ID" value="XM_004183009.1"/>
</dbReference>
<sequence>MNQNCKCNHDQINSLGFCLDCYEEVTNTDNYVQVSKDVFMTKSCAEQQIRATTQNLINKQKLSLLLDLDSTIIFTDQTHLYDLDEIPENVDTSPERGFFFQIPEYSKKVFVYFRDGIVAFMTKLITLYEIHVVTLGQKDYAMAIVEALNKLPGGPFINGKIVCSEDCISEILKDDGDFQNDGLIERNEDTERRAVKRTVPGMGSEEVQIVVDDRIDVWDNHNVLQIQEFVLPNSENVKDNELERISEILKYVHTEFFGGKSNVRVILSEMREHILKGKKIYFSKPKGGETKMNKMTEFIWNAIKRNCEMMGAVMQSLVRVDGENKTDLIIDAKPYNGIKAVNCGFIMMSWIMMEEMKLEKFEITDDNSQYKEITKDEIWEDRKRGDSDDGTTTNLSEYTDDSSDSSDESSEEKNTEEYKNKQKLIRACIERNKK</sequence>
<proteinExistence type="predicted"/>